<evidence type="ECO:0000256" key="5">
    <source>
        <dbReference type="ARBA" id="ARBA00023180"/>
    </source>
</evidence>
<organism evidence="7 8">
    <name type="scientific">Mya arenaria</name>
    <name type="common">Soft-shell clam</name>
    <dbReference type="NCBI Taxonomy" id="6604"/>
    <lineage>
        <taxon>Eukaryota</taxon>
        <taxon>Metazoa</taxon>
        <taxon>Spiralia</taxon>
        <taxon>Lophotrochozoa</taxon>
        <taxon>Mollusca</taxon>
        <taxon>Bivalvia</taxon>
        <taxon>Autobranchia</taxon>
        <taxon>Heteroconchia</taxon>
        <taxon>Euheterodonta</taxon>
        <taxon>Imparidentia</taxon>
        <taxon>Neoheterodontei</taxon>
        <taxon>Myida</taxon>
        <taxon>Myoidea</taxon>
        <taxon>Myidae</taxon>
        <taxon>Mya</taxon>
    </lineage>
</organism>
<evidence type="ECO:0000256" key="4">
    <source>
        <dbReference type="ARBA" id="ARBA00022801"/>
    </source>
</evidence>
<evidence type="ECO:0000256" key="6">
    <source>
        <dbReference type="SAM" id="Phobius"/>
    </source>
</evidence>
<keyword evidence="5" id="KW-0325">Glycoprotein</keyword>
<dbReference type="Pfam" id="PF05577">
    <property type="entry name" value="Peptidase_S28"/>
    <property type="match status" value="2"/>
</dbReference>
<dbReference type="InterPro" id="IPR029058">
    <property type="entry name" value="AB_hydrolase_fold"/>
</dbReference>
<evidence type="ECO:0000313" key="8">
    <source>
        <dbReference type="Proteomes" id="UP001164746"/>
    </source>
</evidence>
<dbReference type="PANTHER" id="PTHR11010:SF117">
    <property type="entry name" value="SERINE PROTEASE 16"/>
    <property type="match status" value="1"/>
</dbReference>
<dbReference type="InterPro" id="IPR008758">
    <property type="entry name" value="Peptidase_S28"/>
</dbReference>
<proteinExistence type="inferred from homology"/>
<dbReference type="EMBL" id="CP111026">
    <property type="protein sequence ID" value="WAR28660.1"/>
    <property type="molecule type" value="Genomic_DNA"/>
</dbReference>
<keyword evidence="6" id="KW-0812">Transmembrane</keyword>
<protein>
    <submittedName>
        <fullName evidence="7">YM67-like protein</fullName>
    </submittedName>
</protein>
<dbReference type="Gene3D" id="3.40.50.1820">
    <property type="entry name" value="alpha/beta hydrolase"/>
    <property type="match status" value="2"/>
</dbReference>
<keyword evidence="3" id="KW-0732">Signal</keyword>
<reference evidence="7" key="1">
    <citation type="submission" date="2022-11" db="EMBL/GenBank/DDBJ databases">
        <title>Centuries of genome instability and evolution in soft-shell clam transmissible cancer (bioRxiv).</title>
        <authorList>
            <person name="Hart S.F.M."/>
            <person name="Yonemitsu M.A."/>
            <person name="Giersch R.M."/>
            <person name="Beal B.F."/>
            <person name="Arriagada G."/>
            <person name="Davis B.W."/>
            <person name="Ostrander E.A."/>
            <person name="Goff S.P."/>
            <person name="Metzger M.J."/>
        </authorList>
    </citation>
    <scope>NUCLEOTIDE SEQUENCE</scope>
    <source>
        <strain evidence="7">MELC-2E11</strain>
        <tissue evidence="7">Siphon/mantle</tissue>
    </source>
</reference>
<gene>
    <name evidence="7" type="ORF">MAR_014364</name>
</gene>
<feature type="transmembrane region" description="Helical" evidence="6">
    <location>
        <begin position="6"/>
        <end position="25"/>
    </location>
</feature>
<evidence type="ECO:0000313" key="7">
    <source>
        <dbReference type="EMBL" id="WAR28660.1"/>
    </source>
</evidence>
<dbReference type="PANTHER" id="PTHR11010">
    <property type="entry name" value="PROTEASE S28 PRO-X CARBOXYPEPTIDASE-RELATED"/>
    <property type="match status" value="1"/>
</dbReference>
<keyword evidence="8" id="KW-1185">Reference proteome</keyword>
<keyword evidence="4" id="KW-0378">Hydrolase</keyword>
<comment type="similarity">
    <text evidence="1">Belongs to the peptidase S28 family.</text>
</comment>
<evidence type="ECO:0000256" key="3">
    <source>
        <dbReference type="ARBA" id="ARBA00022729"/>
    </source>
</evidence>
<sequence length="463" mass="52060">MYVALYIYGIVFACYAGSALGFILSDPWSYGPEMKAHTPEGVRLPVEMYYEFQTLDHFDGGDFKYWRQRYFVNNATYRPDGPLFLMLHGQSAANPVWMVTGAWHEYARQHGALMVMLEHRFFGESQPTDNVTSESLRFLSSRQALADVASFVDYIKEFYMYHLKGSKVIVFGGGYAGSLAVWMRSKYPYVVDGAVASSPPLTAIMDFADYYVGVANSLSSVSPACRANIKTATDTMFEWYGQPEKRSIMNNIFRLCEKINHGSLMDLTMFFWRFAENFARVVQYNKLDLSFMGITNNNVTMDDVCAIMTDESLGDPVHRYAAVNSLLLDTDGRQCTNIKYPQLVQSLNQTTWGSWSAMGDQCIDAFQQIFGGEQVTDNCAETNRYYGGLNLPVSNVVIVNGAVDPWHRISATGQLPNASGDYEVILLESTSHCADMLPPMSTDPQELTEARLRISKHIATWLG</sequence>
<name>A0ABY7G2J8_MYAAR</name>
<dbReference type="Proteomes" id="UP001164746">
    <property type="component" value="Chromosome 15"/>
</dbReference>
<evidence type="ECO:0000256" key="1">
    <source>
        <dbReference type="ARBA" id="ARBA00011079"/>
    </source>
</evidence>
<dbReference type="SUPFAM" id="SSF53474">
    <property type="entry name" value="alpha/beta-Hydrolases"/>
    <property type="match status" value="1"/>
</dbReference>
<keyword evidence="6" id="KW-0472">Membrane</keyword>
<keyword evidence="6" id="KW-1133">Transmembrane helix</keyword>
<evidence type="ECO:0000256" key="2">
    <source>
        <dbReference type="ARBA" id="ARBA00022670"/>
    </source>
</evidence>
<accession>A0ABY7G2J8</accession>
<keyword evidence="2" id="KW-0645">Protease</keyword>